<reference evidence="15" key="1">
    <citation type="submission" date="2016-05" db="EMBL/GenBank/DDBJ databases">
        <title>Comparative genomics of biotechnologically important yeasts.</title>
        <authorList>
            <consortium name="DOE Joint Genome Institute"/>
            <person name="Riley R."/>
            <person name="Haridas S."/>
            <person name="Wolfe K.H."/>
            <person name="Lopes M.R."/>
            <person name="Hittinger C.T."/>
            <person name="Goker M."/>
            <person name="Salamov A."/>
            <person name="Wisecaver J."/>
            <person name="Long T.M."/>
            <person name="Aerts A.L."/>
            <person name="Barry K."/>
            <person name="Choi C."/>
            <person name="Clum A."/>
            <person name="Coughlan A.Y."/>
            <person name="Deshpande S."/>
            <person name="Douglass A.P."/>
            <person name="Hanson S.J."/>
            <person name="Klenk H.-P."/>
            <person name="Labutti K."/>
            <person name="Lapidus A."/>
            <person name="Lindquist E."/>
            <person name="Lipzen A."/>
            <person name="Meier-Kolthoff J.P."/>
            <person name="Ohm R.A."/>
            <person name="Otillar R.P."/>
            <person name="Pangilinan J."/>
            <person name="Peng Y."/>
            <person name="Rokas A."/>
            <person name="Rosa C.A."/>
            <person name="Scheuner C."/>
            <person name="Sibirny A.A."/>
            <person name="Slot J.C."/>
            <person name="Stielow J.B."/>
            <person name="Sun H."/>
            <person name="Kurtzman C.P."/>
            <person name="Blackwell M."/>
            <person name="Grigoriev I.V."/>
            <person name="Jeffries T.W."/>
        </authorList>
    </citation>
    <scope>NUCLEOTIDE SEQUENCE [LARGE SCALE GENOMIC DNA]</scope>
    <source>
        <strain evidence="15">DSM 1968</strain>
    </source>
</reference>
<evidence type="ECO:0000256" key="4">
    <source>
        <dbReference type="ARBA" id="ARBA00022679"/>
    </source>
</evidence>
<organism evidence="14 15">
    <name type="scientific">Ascoidea rubescens DSM 1968</name>
    <dbReference type="NCBI Taxonomy" id="1344418"/>
    <lineage>
        <taxon>Eukaryota</taxon>
        <taxon>Fungi</taxon>
        <taxon>Dikarya</taxon>
        <taxon>Ascomycota</taxon>
        <taxon>Saccharomycotina</taxon>
        <taxon>Saccharomycetes</taxon>
        <taxon>Ascoideaceae</taxon>
        <taxon>Ascoidea</taxon>
    </lineage>
</organism>
<dbReference type="PROSITE" id="PS50011">
    <property type="entry name" value="PROTEIN_KINASE_DOM"/>
    <property type="match status" value="1"/>
</dbReference>
<dbReference type="GO" id="GO:0005524">
    <property type="term" value="F:ATP binding"/>
    <property type="evidence" value="ECO:0007669"/>
    <property type="project" value="UniProtKB-UniRule"/>
</dbReference>
<dbReference type="InterPro" id="IPR011009">
    <property type="entry name" value="Kinase-like_dom_sf"/>
</dbReference>
<dbReference type="PROSITE" id="PS00107">
    <property type="entry name" value="PROTEIN_KINASE_ATP"/>
    <property type="match status" value="1"/>
</dbReference>
<dbReference type="Pfam" id="PF00069">
    <property type="entry name" value="Pkinase"/>
    <property type="match status" value="1"/>
</dbReference>
<dbReference type="RefSeq" id="XP_020048456.1">
    <property type="nucleotide sequence ID" value="XM_020189449.2"/>
</dbReference>
<dbReference type="PROSITE" id="PS00108">
    <property type="entry name" value="PROTEIN_KINASE_ST"/>
    <property type="match status" value="1"/>
</dbReference>
<keyword evidence="5 10" id="KW-0547">Nucleotide-binding</keyword>
<sequence>SQQQIPQPAFHRRSIGDWEFDKTIGAGSMGKVKVAKHRRTKEVCAVKIVPRALKLYHRAHANDPPPRDSNESAKRRKEAEKEYARDRRTVREAALGRILYHPYICRLFEMIPMTNHYYMLFEYISGGQMLDYIVSHGSLKERHARKFARGIASALDYLHKNNVVHRDLKIENIMISKNGDIKIIDFGLSNLFTKNKLLKTYCGSLYFAAPELLSANPYTGPEVDVWSFGVVLYVLVCGRVPFDDQSVSILHEKIKKGNVQYPPTLSEDCIAILSRMLVVNSNKRATLREIRTHSWMNKGYEGPPNSYVPSRKPLKLPLDPEVIKEMVHLELGKHQAIFHELNTIVASDEYQIASSNWYEREDKYSKQYGFLNDTDIDVLDPDPTISFAPLVSMYYLVDEMKKRRKLKEQSSNLASRVNQQEILHEQDNSPDNTAIKKPNINVEKKKSFPMLSFPEAAHTSGAATSIISGGGTKLSGSRNSLTKIVQSIPQQLSPRRANSTKSSNSNNANNLYVSSNNSKSNTVFNGLFRRFSGHRRSLSKPVIHTTYVDQNAPPVPALPNILVQKSQGHRVTKSVPTNGNSNFLTANNKAGINVNNNMGLSVSTNSTPKKKYHPSARAKSLGHSRRDSISFGKKHPQTSTTDAPPLPSNADDLLDAQRVVTRVMDEQHEIIYDENIVMENAKNAAPDTMLSIQYPKTVYLKGFFNVQNTSSKPAPIIRQNIINCLEKLGVRYLEVKGGFVCEHSPSIKRSYSIPKKQSFTNYSNSSSDKDVNSAISNGNKSTVSHRRRFSFAHRRHSNFSNVSAGGIPNMPTTPVTFSPQGHISDNLESNTSIDSLGASDMILSSRLEQNKKNLSTQRLPLKFEIYITKIPLLSLFGVQFKKLKGNAWSYKTLVEQIFADLYL</sequence>
<evidence type="ECO:0000256" key="1">
    <source>
        <dbReference type="ARBA" id="ARBA00010791"/>
    </source>
</evidence>
<feature type="compositionally biased region" description="Basic and acidic residues" evidence="11">
    <location>
        <begin position="65"/>
        <end position="85"/>
    </location>
</feature>
<evidence type="ECO:0000256" key="6">
    <source>
        <dbReference type="ARBA" id="ARBA00022777"/>
    </source>
</evidence>
<comment type="similarity">
    <text evidence="1">Belongs to the protein kinase superfamily. CAMK Ser/Thr protein kinase family. NIM1 subfamily.</text>
</comment>
<feature type="domain" description="Protein kinase" evidence="12">
    <location>
        <begin position="18"/>
        <end position="296"/>
    </location>
</feature>
<evidence type="ECO:0000259" key="12">
    <source>
        <dbReference type="PROSITE" id="PS50011"/>
    </source>
</evidence>
<feature type="domain" description="KA1" evidence="13">
    <location>
        <begin position="854"/>
        <end position="903"/>
    </location>
</feature>
<evidence type="ECO:0000313" key="15">
    <source>
        <dbReference type="Proteomes" id="UP000095038"/>
    </source>
</evidence>
<keyword evidence="15" id="KW-1185">Reference proteome</keyword>
<evidence type="ECO:0000256" key="5">
    <source>
        <dbReference type="ARBA" id="ARBA00022741"/>
    </source>
</evidence>
<dbReference type="InterPro" id="IPR017441">
    <property type="entry name" value="Protein_kinase_ATP_BS"/>
</dbReference>
<evidence type="ECO:0000256" key="3">
    <source>
        <dbReference type="ARBA" id="ARBA00022527"/>
    </source>
</evidence>
<dbReference type="FunFam" id="1.10.510.10:FF:000571">
    <property type="entry name" value="Maternal embryonic leucine zipper kinase"/>
    <property type="match status" value="1"/>
</dbReference>
<comment type="catalytic activity">
    <reaction evidence="8">
        <text>L-threonyl-[protein] + ATP = O-phospho-L-threonyl-[protein] + ADP + H(+)</text>
        <dbReference type="Rhea" id="RHEA:46608"/>
        <dbReference type="Rhea" id="RHEA-COMP:11060"/>
        <dbReference type="Rhea" id="RHEA-COMP:11605"/>
        <dbReference type="ChEBI" id="CHEBI:15378"/>
        <dbReference type="ChEBI" id="CHEBI:30013"/>
        <dbReference type="ChEBI" id="CHEBI:30616"/>
        <dbReference type="ChEBI" id="CHEBI:61977"/>
        <dbReference type="ChEBI" id="CHEBI:456216"/>
        <dbReference type="EC" id="2.7.11.1"/>
    </reaction>
</comment>
<evidence type="ECO:0000256" key="8">
    <source>
        <dbReference type="ARBA" id="ARBA00047899"/>
    </source>
</evidence>
<evidence type="ECO:0000256" key="9">
    <source>
        <dbReference type="ARBA" id="ARBA00048679"/>
    </source>
</evidence>
<dbReference type="SUPFAM" id="SSF103243">
    <property type="entry name" value="KA1-like"/>
    <property type="match status" value="1"/>
</dbReference>
<keyword evidence="6 14" id="KW-0418">Kinase</keyword>
<dbReference type="GO" id="GO:0000226">
    <property type="term" value="P:microtubule cytoskeleton organization"/>
    <property type="evidence" value="ECO:0007669"/>
    <property type="project" value="TreeGrafter"/>
</dbReference>
<dbReference type="InterPro" id="IPR000719">
    <property type="entry name" value="Prot_kinase_dom"/>
</dbReference>
<feature type="compositionally biased region" description="Low complexity" evidence="11">
    <location>
        <begin position="499"/>
        <end position="516"/>
    </location>
</feature>
<dbReference type="Gene3D" id="1.10.510.10">
    <property type="entry name" value="Transferase(Phosphotransferase) domain 1"/>
    <property type="match status" value="1"/>
</dbReference>
<dbReference type="GeneID" id="30963085"/>
<dbReference type="PROSITE" id="PS50032">
    <property type="entry name" value="KA1"/>
    <property type="match status" value="1"/>
</dbReference>
<dbReference type="STRING" id="1344418.A0A1D2VKL5"/>
<dbReference type="InParanoid" id="A0A1D2VKL5"/>
<dbReference type="PANTHER" id="PTHR24346:SF82">
    <property type="entry name" value="KP78A-RELATED"/>
    <property type="match status" value="1"/>
</dbReference>
<dbReference type="GO" id="GO:0106310">
    <property type="term" value="F:protein serine kinase activity"/>
    <property type="evidence" value="ECO:0007669"/>
    <property type="project" value="RHEA"/>
</dbReference>
<feature type="region of interest" description="Disordered" evidence="11">
    <location>
        <begin position="599"/>
        <end position="651"/>
    </location>
</feature>
<evidence type="ECO:0000256" key="7">
    <source>
        <dbReference type="ARBA" id="ARBA00022840"/>
    </source>
</evidence>
<dbReference type="EC" id="2.7.11.1" evidence="2"/>
<dbReference type="OrthoDB" id="1928777at2759"/>
<dbReference type="Proteomes" id="UP000095038">
    <property type="component" value="Unassembled WGS sequence"/>
</dbReference>
<dbReference type="Pfam" id="PF02149">
    <property type="entry name" value="KA1"/>
    <property type="match status" value="1"/>
</dbReference>
<dbReference type="PANTHER" id="PTHR24346">
    <property type="entry name" value="MAP/MICROTUBULE AFFINITY-REGULATING KINASE"/>
    <property type="match status" value="1"/>
</dbReference>
<evidence type="ECO:0000259" key="13">
    <source>
        <dbReference type="PROSITE" id="PS50032"/>
    </source>
</evidence>
<dbReference type="GO" id="GO:0035556">
    <property type="term" value="P:intracellular signal transduction"/>
    <property type="evidence" value="ECO:0007669"/>
    <property type="project" value="TreeGrafter"/>
</dbReference>
<dbReference type="SUPFAM" id="SSF56112">
    <property type="entry name" value="Protein kinase-like (PK-like)"/>
    <property type="match status" value="1"/>
</dbReference>
<name>A0A1D2VKL5_9ASCO</name>
<dbReference type="GO" id="GO:0005737">
    <property type="term" value="C:cytoplasm"/>
    <property type="evidence" value="ECO:0007669"/>
    <property type="project" value="TreeGrafter"/>
</dbReference>
<dbReference type="InterPro" id="IPR028375">
    <property type="entry name" value="KA1/Ssp2_C"/>
</dbReference>
<keyword evidence="3" id="KW-0723">Serine/threonine-protein kinase</keyword>
<dbReference type="GO" id="GO:0004674">
    <property type="term" value="F:protein serine/threonine kinase activity"/>
    <property type="evidence" value="ECO:0007669"/>
    <property type="project" value="UniProtKB-KW"/>
</dbReference>
<proteinExistence type="inferred from homology"/>
<evidence type="ECO:0000313" key="14">
    <source>
        <dbReference type="EMBL" id="ODV62149.1"/>
    </source>
</evidence>
<feature type="non-terminal residue" evidence="14">
    <location>
        <position position="903"/>
    </location>
</feature>
<feature type="compositionally biased region" description="Basic residues" evidence="11">
    <location>
        <begin position="608"/>
        <end position="623"/>
    </location>
</feature>
<protein>
    <recommendedName>
        <fullName evidence="2">non-specific serine/threonine protein kinase</fullName>
        <ecNumber evidence="2">2.7.11.1</ecNumber>
    </recommendedName>
</protein>
<evidence type="ECO:0000256" key="10">
    <source>
        <dbReference type="PROSITE-ProRule" id="PRU10141"/>
    </source>
</evidence>
<dbReference type="CDD" id="cd14077">
    <property type="entry name" value="STKc_Kin1_2"/>
    <property type="match status" value="1"/>
</dbReference>
<feature type="binding site" evidence="10">
    <location>
        <position position="54"/>
    </location>
    <ligand>
        <name>ATP</name>
        <dbReference type="ChEBI" id="CHEBI:30616"/>
    </ligand>
</feature>
<feature type="region of interest" description="Disordered" evidence="11">
    <location>
        <begin position="759"/>
        <end position="780"/>
    </location>
</feature>
<gene>
    <name evidence="14" type="ORF">ASCRUDRAFT_16810</name>
</gene>
<accession>A0A1D2VKL5</accession>
<feature type="region of interest" description="Disordered" evidence="11">
    <location>
        <begin position="59"/>
        <end position="85"/>
    </location>
</feature>
<dbReference type="SMART" id="SM00220">
    <property type="entry name" value="S_TKc"/>
    <property type="match status" value="1"/>
</dbReference>
<dbReference type="EMBL" id="KV454477">
    <property type="protein sequence ID" value="ODV62149.1"/>
    <property type="molecule type" value="Genomic_DNA"/>
</dbReference>
<evidence type="ECO:0000256" key="2">
    <source>
        <dbReference type="ARBA" id="ARBA00012513"/>
    </source>
</evidence>
<evidence type="ECO:0000256" key="11">
    <source>
        <dbReference type="SAM" id="MobiDB-lite"/>
    </source>
</evidence>
<dbReference type="InterPro" id="IPR008271">
    <property type="entry name" value="Ser/Thr_kinase_AS"/>
</dbReference>
<dbReference type="FunCoup" id="A0A1D2VKL5">
    <property type="interactions" value="253"/>
</dbReference>
<dbReference type="Gene3D" id="3.30.310.80">
    <property type="entry name" value="Kinase associated domain 1, KA1"/>
    <property type="match status" value="1"/>
</dbReference>
<keyword evidence="7 10" id="KW-0067">ATP-binding</keyword>
<comment type="catalytic activity">
    <reaction evidence="9">
        <text>L-seryl-[protein] + ATP = O-phospho-L-seryl-[protein] + ADP + H(+)</text>
        <dbReference type="Rhea" id="RHEA:17989"/>
        <dbReference type="Rhea" id="RHEA-COMP:9863"/>
        <dbReference type="Rhea" id="RHEA-COMP:11604"/>
        <dbReference type="ChEBI" id="CHEBI:15378"/>
        <dbReference type="ChEBI" id="CHEBI:29999"/>
        <dbReference type="ChEBI" id="CHEBI:30616"/>
        <dbReference type="ChEBI" id="CHEBI:83421"/>
        <dbReference type="ChEBI" id="CHEBI:456216"/>
        <dbReference type="EC" id="2.7.11.1"/>
    </reaction>
</comment>
<feature type="region of interest" description="Disordered" evidence="11">
    <location>
        <begin position="489"/>
        <end position="516"/>
    </location>
</feature>
<dbReference type="InterPro" id="IPR001772">
    <property type="entry name" value="KA1_dom"/>
</dbReference>
<feature type="non-terminal residue" evidence="14">
    <location>
        <position position="1"/>
    </location>
</feature>
<dbReference type="AlphaFoldDB" id="A0A1D2VKL5"/>
<keyword evidence="4" id="KW-0808">Transferase</keyword>